<dbReference type="EMBL" id="JACPSX010000001">
    <property type="protein sequence ID" value="MBI3013463.1"/>
    <property type="molecule type" value="Genomic_DNA"/>
</dbReference>
<evidence type="ECO:0000259" key="2">
    <source>
        <dbReference type="Pfam" id="PF25583"/>
    </source>
</evidence>
<feature type="domain" description="WYL" evidence="1">
    <location>
        <begin position="136"/>
        <end position="205"/>
    </location>
</feature>
<dbReference type="Pfam" id="PF13280">
    <property type="entry name" value="WYL"/>
    <property type="match status" value="1"/>
</dbReference>
<sequence length="326" mass="37561">MPRNDQVIRQWLLLQRLESPRGSTLQELAHSLPDDFPKHLRTLRRDLEALEAAGFPLVNDRRALPLAFSPTELMALVFSRNLLKPLEGTEIKASLDSALNKATAALPPSGLTYVRQMQDLFAVGIGPHKTYREHRETIDRLAHAIDRTRTVQMRYYTASRNKTTRREVDPYRLWYMAGALYLIAYCHTRRDVRTFAVDRIRSLTVTSHPYQMPLGFDLEAYLRDALVIMRGRRIDVELVFAKSTAPWVQDRIWHDSQRLTLLKDGRLKMSLQVADTRELLGWILSFGSGVRVLKPESLGKRVQEEARKIARGYMTTRTPLPNSFPL</sequence>
<organism evidence="3 4">
    <name type="scientific">Tectimicrobiota bacterium</name>
    <dbReference type="NCBI Taxonomy" id="2528274"/>
    <lineage>
        <taxon>Bacteria</taxon>
        <taxon>Pseudomonadati</taxon>
        <taxon>Nitrospinota/Tectimicrobiota group</taxon>
        <taxon>Candidatus Tectimicrobiota</taxon>
    </lineage>
</organism>
<reference evidence="3" key="1">
    <citation type="submission" date="2020-07" db="EMBL/GenBank/DDBJ databases">
        <title>Huge and variable diversity of episymbiotic CPR bacteria and DPANN archaea in groundwater ecosystems.</title>
        <authorList>
            <person name="He C.Y."/>
            <person name="Keren R."/>
            <person name="Whittaker M."/>
            <person name="Farag I.F."/>
            <person name="Doudna J."/>
            <person name="Cate J.H.D."/>
            <person name="Banfield J.F."/>
        </authorList>
    </citation>
    <scope>NUCLEOTIDE SEQUENCE</scope>
    <source>
        <strain evidence="3">NC_groundwater_717_Ag_S-0.2um_59_8</strain>
    </source>
</reference>
<dbReference type="PROSITE" id="PS52050">
    <property type="entry name" value="WYL"/>
    <property type="match status" value="1"/>
</dbReference>
<dbReference type="Pfam" id="PF25583">
    <property type="entry name" value="WCX"/>
    <property type="match status" value="1"/>
</dbReference>
<feature type="domain" description="WCX" evidence="2">
    <location>
        <begin position="233"/>
        <end position="310"/>
    </location>
</feature>
<dbReference type="InterPro" id="IPR026881">
    <property type="entry name" value="WYL_dom"/>
</dbReference>
<dbReference type="PANTHER" id="PTHR34580:SF1">
    <property type="entry name" value="PROTEIN PAFC"/>
    <property type="match status" value="1"/>
</dbReference>
<evidence type="ECO:0000313" key="3">
    <source>
        <dbReference type="EMBL" id="MBI3013463.1"/>
    </source>
</evidence>
<dbReference type="AlphaFoldDB" id="A0A932LY90"/>
<evidence type="ECO:0000259" key="1">
    <source>
        <dbReference type="Pfam" id="PF13280"/>
    </source>
</evidence>
<gene>
    <name evidence="3" type="ORF">HYY65_00025</name>
</gene>
<dbReference type="PANTHER" id="PTHR34580">
    <property type="match status" value="1"/>
</dbReference>
<accession>A0A932LY90</accession>
<dbReference type="InterPro" id="IPR051534">
    <property type="entry name" value="CBASS_pafABC_assoc_protein"/>
</dbReference>
<dbReference type="InterPro" id="IPR057727">
    <property type="entry name" value="WCX_dom"/>
</dbReference>
<proteinExistence type="predicted"/>
<comment type="caution">
    <text evidence="3">The sequence shown here is derived from an EMBL/GenBank/DDBJ whole genome shotgun (WGS) entry which is preliminary data.</text>
</comment>
<evidence type="ECO:0000313" key="4">
    <source>
        <dbReference type="Proteomes" id="UP000741360"/>
    </source>
</evidence>
<protein>
    <submittedName>
        <fullName evidence="3">WYL domain-containing protein</fullName>
    </submittedName>
</protein>
<dbReference type="Proteomes" id="UP000741360">
    <property type="component" value="Unassembled WGS sequence"/>
</dbReference>
<name>A0A932LY90_UNCTE</name>